<feature type="domain" description="DUF2135" evidence="2">
    <location>
        <begin position="193"/>
        <end position="238"/>
    </location>
</feature>
<proteinExistence type="predicted"/>
<dbReference type="RefSeq" id="WP_058305075.1">
    <property type="nucleotide sequence ID" value="NZ_CABKVG010000005.1"/>
</dbReference>
<dbReference type="Pfam" id="PF09906">
    <property type="entry name" value="DUF2135"/>
    <property type="match status" value="1"/>
</dbReference>
<evidence type="ECO:0000313" key="3">
    <source>
        <dbReference type="EMBL" id="UOO90753.1"/>
    </source>
</evidence>
<dbReference type="EMBL" id="CP091511">
    <property type="protein sequence ID" value="UOO90753.1"/>
    <property type="molecule type" value="Genomic_DNA"/>
</dbReference>
<organism evidence="3 4">
    <name type="scientific">Vitreoscilla massiliensis</name>
    <dbReference type="NCBI Taxonomy" id="1689272"/>
    <lineage>
        <taxon>Bacteria</taxon>
        <taxon>Pseudomonadati</taxon>
        <taxon>Pseudomonadota</taxon>
        <taxon>Betaproteobacteria</taxon>
        <taxon>Neisseriales</taxon>
        <taxon>Neisseriaceae</taxon>
        <taxon>Vitreoscilla</taxon>
    </lineage>
</organism>
<name>A0ABY4E8I7_9NEIS</name>
<protein>
    <submittedName>
        <fullName evidence="3">DUF2135 domain-containing protein</fullName>
    </submittedName>
</protein>
<feature type="signal peptide" evidence="1">
    <location>
        <begin position="1"/>
        <end position="19"/>
    </location>
</feature>
<reference evidence="3 4" key="1">
    <citation type="journal article" date="2022" name="Res Sq">
        <title>Evolution of multicellular longitudinally dividing oral cavity symbionts (Neisseriaceae).</title>
        <authorList>
            <person name="Nyongesa S."/>
            <person name="Weber P."/>
            <person name="Bernet E."/>
            <person name="Pullido F."/>
            <person name="Nieckarz M."/>
            <person name="Delaby M."/>
            <person name="Nieves C."/>
            <person name="Viehboeck T."/>
            <person name="Krause N."/>
            <person name="Rivera-Millot A."/>
            <person name="Nakamura A."/>
            <person name="Vischer N."/>
            <person name="VanNieuwenhze M."/>
            <person name="Brun Y."/>
            <person name="Cava F."/>
            <person name="Bulgheresi S."/>
            <person name="Veyrier F."/>
        </authorList>
    </citation>
    <scope>NUCLEOTIDE SEQUENCE [LARGE SCALE GENOMIC DNA]</scope>
    <source>
        <strain evidence="3 4">SN4</strain>
    </source>
</reference>
<evidence type="ECO:0000259" key="2">
    <source>
        <dbReference type="Pfam" id="PF09906"/>
    </source>
</evidence>
<evidence type="ECO:0000256" key="1">
    <source>
        <dbReference type="SAM" id="SignalP"/>
    </source>
</evidence>
<dbReference type="InterPro" id="IPR019220">
    <property type="entry name" value="DUF2135"/>
</dbReference>
<evidence type="ECO:0000313" key="4">
    <source>
        <dbReference type="Proteomes" id="UP000832011"/>
    </source>
</evidence>
<dbReference type="Proteomes" id="UP000832011">
    <property type="component" value="Chromosome"/>
</dbReference>
<gene>
    <name evidence="3" type="ORF">LVJ82_07235</name>
</gene>
<keyword evidence="4" id="KW-1185">Reference proteome</keyword>
<feature type="chain" id="PRO_5046171656" evidence="1">
    <location>
        <begin position="20"/>
        <end position="254"/>
    </location>
</feature>
<sequence>MQRLILAAGSLLLIGSVAAESGIQFSTPKGGWRHAQSQSQYTQSVQYPASRVNSDNFTKQTQLIAGRITNHRKDDATPARLIVNGIAMPQAINDDGSFSRPYAFGRGSNSVELRSATGDKKRVQFYETNKAMTSPKLRVVLSWDSNNTDLDLHVVTPDGGHSYYGNRVLKNGGALDVDVTTGYGPEIFSAPSPQNGTYLVYLNYYGGDSDQVITTATITIISNEGRANEKKQSFRVPMRAAGELTLVKSFHYRG</sequence>
<keyword evidence="1" id="KW-0732">Signal</keyword>
<dbReference type="Gene3D" id="2.60.120.380">
    <property type="match status" value="1"/>
</dbReference>
<accession>A0ABY4E8I7</accession>